<sequence>MSNIVKPKSDLKVRTLSAITMLIVAGTVIVTGGVLFTVFVTIIGAGLIYEFWGLVRKISNNLLGRAAWMLGGLIYIGTAIWQLISIRTSADGDPYFIFAVLGAVIAVDVGAYFAGRAIGGPKIAPKISPSKTWAGLFGGFIGASVVTAIYMLYAFGLFEGFVGNPMASTFWTFVPLTGLAIAVTAQAGDFFESWMKRRAGVKDSGNLIPGHGGLFDRVDGLLAILFGLSVINWLS</sequence>
<comment type="catalytic activity">
    <reaction evidence="1 18">
        <text>a 1,2-diacyl-sn-glycero-3-phosphate + CTP + H(+) = a CDP-1,2-diacyl-sn-glycerol + diphosphate</text>
        <dbReference type="Rhea" id="RHEA:16229"/>
        <dbReference type="ChEBI" id="CHEBI:15378"/>
        <dbReference type="ChEBI" id="CHEBI:33019"/>
        <dbReference type="ChEBI" id="CHEBI:37563"/>
        <dbReference type="ChEBI" id="CHEBI:58332"/>
        <dbReference type="ChEBI" id="CHEBI:58608"/>
        <dbReference type="EC" id="2.7.7.41"/>
    </reaction>
</comment>
<keyword evidence="11 18" id="KW-0812">Transmembrane</keyword>
<keyword evidence="15 19" id="KW-0472">Membrane</keyword>
<feature type="transmembrane region" description="Helical" evidence="19">
    <location>
        <begin position="96"/>
        <end position="115"/>
    </location>
</feature>
<evidence type="ECO:0000313" key="20">
    <source>
        <dbReference type="EMBL" id="MFC4291837.1"/>
    </source>
</evidence>
<evidence type="ECO:0000256" key="11">
    <source>
        <dbReference type="ARBA" id="ARBA00022692"/>
    </source>
</evidence>
<gene>
    <name evidence="20" type="ORF">ACFOWX_05335</name>
</gene>
<comment type="subcellular location">
    <subcellularLocation>
        <location evidence="2">Cell membrane</location>
        <topology evidence="2">Multi-pass membrane protein</topology>
    </subcellularLocation>
</comment>
<keyword evidence="17" id="KW-1208">Phospholipid metabolism</keyword>
<keyword evidence="9" id="KW-0444">Lipid biosynthesis</keyword>
<evidence type="ECO:0000256" key="14">
    <source>
        <dbReference type="ARBA" id="ARBA00023098"/>
    </source>
</evidence>
<dbReference type="PROSITE" id="PS01315">
    <property type="entry name" value="CDS"/>
    <property type="match status" value="1"/>
</dbReference>
<evidence type="ECO:0000256" key="17">
    <source>
        <dbReference type="ARBA" id="ARBA00023264"/>
    </source>
</evidence>
<keyword evidence="13 19" id="KW-1133">Transmembrane helix</keyword>
<dbReference type="PANTHER" id="PTHR46382">
    <property type="entry name" value="PHOSPHATIDATE CYTIDYLYLTRANSFERASE"/>
    <property type="match status" value="1"/>
</dbReference>
<comment type="caution">
    <text evidence="20">The sequence shown here is derived from an EMBL/GenBank/DDBJ whole genome shotgun (WGS) entry which is preliminary data.</text>
</comment>
<evidence type="ECO:0000256" key="18">
    <source>
        <dbReference type="RuleBase" id="RU003938"/>
    </source>
</evidence>
<evidence type="ECO:0000256" key="1">
    <source>
        <dbReference type="ARBA" id="ARBA00001698"/>
    </source>
</evidence>
<comment type="similarity">
    <text evidence="5 18">Belongs to the CDS family.</text>
</comment>
<name>A0ABV8RES4_9SPHN</name>
<evidence type="ECO:0000256" key="8">
    <source>
        <dbReference type="ARBA" id="ARBA00022475"/>
    </source>
</evidence>
<keyword evidence="21" id="KW-1185">Reference proteome</keyword>
<reference evidence="21" key="1">
    <citation type="journal article" date="2019" name="Int. J. Syst. Evol. Microbiol.">
        <title>The Global Catalogue of Microorganisms (GCM) 10K type strain sequencing project: providing services to taxonomists for standard genome sequencing and annotation.</title>
        <authorList>
            <consortium name="The Broad Institute Genomics Platform"/>
            <consortium name="The Broad Institute Genome Sequencing Center for Infectious Disease"/>
            <person name="Wu L."/>
            <person name="Ma J."/>
        </authorList>
    </citation>
    <scope>NUCLEOTIDE SEQUENCE [LARGE SCALE GENOMIC DNA]</scope>
    <source>
        <strain evidence="21">CECT 8531</strain>
    </source>
</reference>
<evidence type="ECO:0000256" key="10">
    <source>
        <dbReference type="ARBA" id="ARBA00022679"/>
    </source>
</evidence>
<evidence type="ECO:0000256" key="15">
    <source>
        <dbReference type="ARBA" id="ARBA00023136"/>
    </source>
</evidence>
<evidence type="ECO:0000256" key="12">
    <source>
        <dbReference type="ARBA" id="ARBA00022695"/>
    </source>
</evidence>
<feature type="transmembrane region" description="Helical" evidence="19">
    <location>
        <begin position="170"/>
        <end position="188"/>
    </location>
</feature>
<evidence type="ECO:0000256" key="4">
    <source>
        <dbReference type="ARBA" id="ARBA00005189"/>
    </source>
</evidence>
<protein>
    <recommendedName>
        <fullName evidence="7 18">Phosphatidate cytidylyltransferase</fullName>
        <ecNumber evidence="6 18">2.7.7.41</ecNumber>
    </recommendedName>
</protein>
<evidence type="ECO:0000256" key="3">
    <source>
        <dbReference type="ARBA" id="ARBA00005119"/>
    </source>
</evidence>
<comment type="pathway">
    <text evidence="3 18">Phospholipid metabolism; CDP-diacylglycerol biosynthesis; CDP-diacylglycerol from sn-glycerol 3-phosphate: step 3/3.</text>
</comment>
<keyword evidence="12 18" id="KW-0548">Nucleotidyltransferase</keyword>
<dbReference type="RefSeq" id="WP_381422041.1">
    <property type="nucleotide sequence ID" value="NZ_JBHSDH010000013.1"/>
</dbReference>
<evidence type="ECO:0000256" key="2">
    <source>
        <dbReference type="ARBA" id="ARBA00004651"/>
    </source>
</evidence>
<evidence type="ECO:0000313" key="21">
    <source>
        <dbReference type="Proteomes" id="UP001595887"/>
    </source>
</evidence>
<dbReference type="GO" id="GO:0016779">
    <property type="term" value="F:nucleotidyltransferase activity"/>
    <property type="evidence" value="ECO:0007669"/>
    <property type="project" value="UniProtKB-KW"/>
</dbReference>
<accession>A0ABV8RES4</accession>
<dbReference type="Proteomes" id="UP001595887">
    <property type="component" value="Unassembled WGS sequence"/>
</dbReference>
<dbReference type="EMBL" id="JBHSDH010000013">
    <property type="protein sequence ID" value="MFC4291837.1"/>
    <property type="molecule type" value="Genomic_DNA"/>
</dbReference>
<feature type="transmembrane region" description="Helical" evidence="19">
    <location>
        <begin position="12"/>
        <end position="30"/>
    </location>
</feature>
<evidence type="ECO:0000256" key="13">
    <source>
        <dbReference type="ARBA" id="ARBA00022989"/>
    </source>
</evidence>
<dbReference type="Pfam" id="PF01148">
    <property type="entry name" value="CTP_transf_1"/>
    <property type="match status" value="1"/>
</dbReference>
<evidence type="ECO:0000256" key="5">
    <source>
        <dbReference type="ARBA" id="ARBA00010185"/>
    </source>
</evidence>
<evidence type="ECO:0000256" key="7">
    <source>
        <dbReference type="ARBA" id="ARBA00019373"/>
    </source>
</evidence>
<feature type="transmembrane region" description="Helical" evidence="19">
    <location>
        <begin position="136"/>
        <end position="158"/>
    </location>
</feature>
<keyword evidence="14" id="KW-0443">Lipid metabolism</keyword>
<dbReference type="InterPro" id="IPR000374">
    <property type="entry name" value="PC_trans"/>
</dbReference>
<evidence type="ECO:0000256" key="19">
    <source>
        <dbReference type="SAM" id="Phobius"/>
    </source>
</evidence>
<proteinExistence type="inferred from homology"/>
<organism evidence="20 21">
    <name type="scientific">Sphingorhabdus arenilitoris</name>
    <dbReference type="NCBI Taxonomy" id="1490041"/>
    <lineage>
        <taxon>Bacteria</taxon>
        <taxon>Pseudomonadati</taxon>
        <taxon>Pseudomonadota</taxon>
        <taxon>Alphaproteobacteria</taxon>
        <taxon>Sphingomonadales</taxon>
        <taxon>Sphingomonadaceae</taxon>
        <taxon>Sphingorhabdus</taxon>
    </lineage>
</organism>
<keyword evidence="16" id="KW-0594">Phospholipid biosynthesis</keyword>
<comment type="pathway">
    <text evidence="4">Lipid metabolism.</text>
</comment>
<evidence type="ECO:0000256" key="9">
    <source>
        <dbReference type="ARBA" id="ARBA00022516"/>
    </source>
</evidence>
<evidence type="ECO:0000256" key="16">
    <source>
        <dbReference type="ARBA" id="ARBA00023209"/>
    </source>
</evidence>
<feature type="transmembrane region" description="Helical" evidence="19">
    <location>
        <begin position="67"/>
        <end position="84"/>
    </location>
</feature>
<keyword evidence="8" id="KW-1003">Cell membrane</keyword>
<keyword evidence="10 18" id="KW-0808">Transferase</keyword>
<dbReference type="EC" id="2.7.7.41" evidence="6 18"/>
<evidence type="ECO:0000256" key="6">
    <source>
        <dbReference type="ARBA" id="ARBA00012487"/>
    </source>
</evidence>
<dbReference type="PANTHER" id="PTHR46382:SF1">
    <property type="entry name" value="PHOSPHATIDATE CYTIDYLYLTRANSFERASE"/>
    <property type="match status" value="1"/>
</dbReference>